<keyword evidence="6" id="KW-0119">Carbohydrate metabolism</keyword>
<organism evidence="10 11">
    <name type="scientific">Clostridium saccharoperbutylacetonicum N1-4(HMT)</name>
    <dbReference type="NCBI Taxonomy" id="931276"/>
    <lineage>
        <taxon>Bacteria</taxon>
        <taxon>Bacillati</taxon>
        <taxon>Bacillota</taxon>
        <taxon>Clostridia</taxon>
        <taxon>Eubacteriales</taxon>
        <taxon>Clostridiaceae</taxon>
        <taxon>Clostridium</taxon>
    </lineage>
</organism>
<dbReference type="HOGENOM" id="CLU_029424_0_1_9"/>
<keyword evidence="5" id="KW-0067">ATP-binding</keyword>
<dbReference type="Pfam" id="PF07005">
    <property type="entry name" value="SBD_N"/>
    <property type="match status" value="1"/>
</dbReference>
<keyword evidence="3" id="KW-0547">Nucleotide-binding</keyword>
<dbReference type="RefSeq" id="WP_015394054.1">
    <property type="nucleotide sequence ID" value="NC_020291.1"/>
</dbReference>
<evidence type="ECO:0000256" key="4">
    <source>
        <dbReference type="ARBA" id="ARBA00022777"/>
    </source>
</evidence>
<keyword evidence="2" id="KW-0808">Transferase</keyword>
<dbReference type="KEGG" id="csr:Cspa_c39840"/>
<dbReference type="eggNOG" id="COG3395">
    <property type="taxonomic scope" value="Bacteria"/>
</dbReference>
<dbReference type="InterPro" id="IPR037051">
    <property type="entry name" value="4-carb_acid_sugar_kinase_N_sf"/>
</dbReference>
<dbReference type="EMBL" id="CP004121">
    <property type="protein sequence ID" value="AGF57741.1"/>
    <property type="molecule type" value="Genomic_DNA"/>
</dbReference>
<feature type="domain" description="Four-carbon acid sugar kinase nucleotide binding" evidence="9">
    <location>
        <begin position="252"/>
        <end position="416"/>
    </location>
</feature>
<evidence type="ECO:0008006" key="12">
    <source>
        <dbReference type="Google" id="ProtNLM"/>
    </source>
</evidence>
<keyword evidence="11" id="KW-1185">Reference proteome</keyword>
<keyword evidence="7" id="KW-0175">Coiled coil</keyword>
<evidence type="ECO:0000256" key="6">
    <source>
        <dbReference type="ARBA" id="ARBA00023277"/>
    </source>
</evidence>
<dbReference type="GO" id="GO:0005524">
    <property type="term" value="F:ATP binding"/>
    <property type="evidence" value="ECO:0007669"/>
    <property type="project" value="UniProtKB-KW"/>
</dbReference>
<evidence type="ECO:0000256" key="1">
    <source>
        <dbReference type="ARBA" id="ARBA00005715"/>
    </source>
</evidence>
<proteinExistence type="inferred from homology"/>
<reference evidence="10 11" key="1">
    <citation type="submission" date="2013-02" db="EMBL/GenBank/DDBJ databases">
        <title>Genome sequence of Clostridium saccharoperbutylacetonicum N1-4(HMT).</title>
        <authorList>
            <person name="Poehlein A."/>
            <person name="Daniel R."/>
        </authorList>
    </citation>
    <scope>NUCLEOTIDE SEQUENCE [LARGE SCALE GENOMIC DNA]</scope>
    <source>
        <strain evidence="11">N1-4(HMT)</strain>
    </source>
</reference>
<dbReference type="SUPFAM" id="SSF142764">
    <property type="entry name" value="YgbK-like"/>
    <property type="match status" value="1"/>
</dbReference>
<keyword evidence="4" id="KW-0418">Kinase</keyword>
<dbReference type="Gene3D" id="3.40.980.20">
    <property type="entry name" value="Four-carbon acid sugar kinase, nucleotide binding domain"/>
    <property type="match status" value="1"/>
</dbReference>
<gene>
    <name evidence="10" type="ORF">Cspa_c39840</name>
</gene>
<dbReference type="InterPro" id="IPR010737">
    <property type="entry name" value="4-carb_acid_sugar_kinase_N"/>
</dbReference>
<dbReference type="Pfam" id="PF17042">
    <property type="entry name" value="NBD_C"/>
    <property type="match status" value="1"/>
</dbReference>
<comment type="similarity">
    <text evidence="1">Belongs to the four-carbon acid sugar kinase family.</text>
</comment>
<accession>M1MSR8</accession>
<dbReference type="Gene3D" id="3.40.50.10840">
    <property type="entry name" value="Putative sugar-binding, N-terminal domain"/>
    <property type="match status" value="1"/>
</dbReference>
<sequence>MKPIRLAVIADDITGASDCGGQLIHYGLNVSVILNNNSIIEGDREAIIYNTDSRSVSQEEAYTKVKYICEKIKGEKYDIVYKKIDSTMRGNIGQEVNAVYDVFKPDFVLIAPGYPENGRQIIDGIHFLNNIQLHETEVANDPKTPVTDSNITRLIQKQSNKDVGHISCGDLHEGFEKVATLLEEFKKNNICYITVDSIQGSDLESLAEYICKARCSAIWVGSAGLMNYLPKVYGLKQKGMDLSIKPAEKPVLLVVGSVSAIGRVQLEHLLNVKDVIGLEMNSSEVLLDNEVKEKEINRLKEEAKKAFNENKNIALFSSNNVKEIQAIGAKIGKTPIELSNIIADTLGELAVELINALDINHLFLTGGDTAYQVLDKLDVKELRLMDEVEPGIPIGYTKTNKEIYAITKAGNFGSKLAMVNALNKLKGGTI</sequence>
<dbReference type="Proteomes" id="UP000011728">
    <property type="component" value="Chromosome"/>
</dbReference>
<evidence type="ECO:0000313" key="11">
    <source>
        <dbReference type="Proteomes" id="UP000011728"/>
    </source>
</evidence>
<evidence type="ECO:0000256" key="7">
    <source>
        <dbReference type="SAM" id="Coils"/>
    </source>
</evidence>
<evidence type="ECO:0000259" key="9">
    <source>
        <dbReference type="Pfam" id="PF17042"/>
    </source>
</evidence>
<name>M1MSR8_9CLOT</name>
<feature type="domain" description="Four-carbon acid sugar kinase N-terminal" evidence="8">
    <location>
        <begin position="6"/>
        <end position="229"/>
    </location>
</feature>
<protein>
    <recommendedName>
        <fullName evidence="12">Type III effector Hrp-dependent outer protein</fullName>
    </recommendedName>
</protein>
<dbReference type="InterPro" id="IPR042213">
    <property type="entry name" value="NBD_C_sf"/>
</dbReference>
<dbReference type="AlphaFoldDB" id="M1MSR8"/>
<dbReference type="OrthoDB" id="9778478at2"/>
<evidence type="ECO:0000313" key="10">
    <source>
        <dbReference type="EMBL" id="AGF57741.1"/>
    </source>
</evidence>
<evidence type="ECO:0000256" key="2">
    <source>
        <dbReference type="ARBA" id="ARBA00022679"/>
    </source>
</evidence>
<evidence type="ECO:0000256" key="5">
    <source>
        <dbReference type="ARBA" id="ARBA00022840"/>
    </source>
</evidence>
<dbReference type="InterPro" id="IPR031475">
    <property type="entry name" value="NBD_C"/>
</dbReference>
<feature type="coiled-coil region" evidence="7">
    <location>
        <begin position="282"/>
        <end position="309"/>
    </location>
</feature>
<dbReference type="GO" id="GO:0016301">
    <property type="term" value="F:kinase activity"/>
    <property type="evidence" value="ECO:0007669"/>
    <property type="project" value="UniProtKB-KW"/>
</dbReference>
<evidence type="ECO:0000256" key="3">
    <source>
        <dbReference type="ARBA" id="ARBA00022741"/>
    </source>
</evidence>
<evidence type="ECO:0000259" key="8">
    <source>
        <dbReference type="Pfam" id="PF07005"/>
    </source>
</evidence>
<dbReference type="PATRIC" id="fig|931276.5.peg.4018"/>